<dbReference type="Proteomes" id="UP000193560">
    <property type="component" value="Unassembled WGS sequence"/>
</dbReference>
<gene>
    <name evidence="3" type="ORF">BCR42DRAFT_446715</name>
</gene>
<feature type="compositionally biased region" description="Polar residues" evidence="1">
    <location>
        <begin position="1"/>
        <end position="13"/>
    </location>
</feature>
<organism evidence="3 4">
    <name type="scientific">Absidia repens</name>
    <dbReference type="NCBI Taxonomy" id="90262"/>
    <lineage>
        <taxon>Eukaryota</taxon>
        <taxon>Fungi</taxon>
        <taxon>Fungi incertae sedis</taxon>
        <taxon>Mucoromycota</taxon>
        <taxon>Mucoromycotina</taxon>
        <taxon>Mucoromycetes</taxon>
        <taxon>Mucorales</taxon>
        <taxon>Cunninghamellaceae</taxon>
        <taxon>Absidia</taxon>
    </lineage>
</organism>
<dbReference type="EMBL" id="MCGE01000003">
    <property type="protein sequence ID" value="ORZ22975.1"/>
    <property type="molecule type" value="Genomic_DNA"/>
</dbReference>
<dbReference type="GO" id="GO:0005634">
    <property type="term" value="C:nucleus"/>
    <property type="evidence" value="ECO:0007669"/>
    <property type="project" value="TreeGrafter"/>
</dbReference>
<comment type="caution">
    <text evidence="3">The sequence shown here is derived from an EMBL/GenBank/DDBJ whole genome shotgun (WGS) entry which is preliminary data.</text>
</comment>
<evidence type="ECO:0000313" key="3">
    <source>
        <dbReference type="EMBL" id="ORZ22975.1"/>
    </source>
</evidence>
<dbReference type="GO" id="GO:0003713">
    <property type="term" value="F:transcription coactivator activity"/>
    <property type="evidence" value="ECO:0007669"/>
    <property type="project" value="InterPro"/>
</dbReference>
<dbReference type="Pfam" id="PF07304">
    <property type="entry name" value="SRA1"/>
    <property type="match status" value="1"/>
</dbReference>
<dbReference type="Gene3D" id="1.20.940.10">
    <property type="entry name" value="Functional domain of the splicing factor Prp18"/>
    <property type="match status" value="1"/>
</dbReference>
<name>A0A1X2IV88_9FUNG</name>
<dbReference type="PANTHER" id="PTHR18834:SF2">
    <property type="entry name" value="STEROID RECEPTOR RNA ACTIVATOR 1"/>
    <property type="match status" value="1"/>
</dbReference>
<sequence>MNTNTPPMIQSSTLPPPSIVSGPRSDFRNATIENHWNDPPKKIFHKSKHQESDELDINDLKTRLTALVKTCQDTFTTGPNKRIADDTSKRIQNMLKEMDSELVEVNVIGSINDLCQALEDKDWETALTIHRQLMTTEYERHGSWLLGCKRLIDLSEKVPSS</sequence>
<evidence type="ECO:0000256" key="1">
    <source>
        <dbReference type="SAM" id="MobiDB-lite"/>
    </source>
</evidence>
<dbReference type="GO" id="GO:0006357">
    <property type="term" value="P:regulation of transcription by RNA polymerase II"/>
    <property type="evidence" value="ECO:0007669"/>
    <property type="project" value="InterPro"/>
</dbReference>
<evidence type="ECO:0000259" key="2">
    <source>
        <dbReference type="Pfam" id="PF07304"/>
    </source>
</evidence>
<dbReference type="OrthoDB" id="542917at2759"/>
<reference evidence="3 4" key="1">
    <citation type="submission" date="2016-07" db="EMBL/GenBank/DDBJ databases">
        <title>Pervasive Adenine N6-methylation of Active Genes in Fungi.</title>
        <authorList>
            <consortium name="DOE Joint Genome Institute"/>
            <person name="Mondo S.J."/>
            <person name="Dannebaum R.O."/>
            <person name="Kuo R.C."/>
            <person name="Labutti K."/>
            <person name="Haridas S."/>
            <person name="Kuo A."/>
            <person name="Salamov A."/>
            <person name="Ahrendt S.R."/>
            <person name="Lipzen A."/>
            <person name="Sullivan W."/>
            <person name="Andreopoulos W.B."/>
            <person name="Clum A."/>
            <person name="Lindquist E."/>
            <person name="Daum C."/>
            <person name="Ramamoorthy G.K."/>
            <person name="Gryganskyi A."/>
            <person name="Culley D."/>
            <person name="Magnuson J.K."/>
            <person name="James T.Y."/>
            <person name="O'Malley M.A."/>
            <person name="Stajich J.E."/>
            <person name="Spatafora J.W."/>
            <person name="Visel A."/>
            <person name="Grigoriev I.V."/>
        </authorList>
    </citation>
    <scope>NUCLEOTIDE SEQUENCE [LARGE SCALE GENOMIC DNA]</scope>
    <source>
        <strain evidence="3 4">NRRL 1336</strain>
    </source>
</reference>
<feature type="region of interest" description="Disordered" evidence="1">
    <location>
        <begin position="1"/>
        <end position="23"/>
    </location>
</feature>
<keyword evidence="4" id="KW-1185">Reference proteome</keyword>
<dbReference type="PANTHER" id="PTHR18834">
    <property type="entry name" value="STEROID RECEPTOR RNA ACTIVATOR 1"/>
    <property type="match status" value="1"/>
</dbReference>
<dbReference type="AlphaFoldDB" id="A0A1X2IV88"/>
<accession>A0A1X2IV88</accession>
<feature type="domain" description="SRA1/Sec31" evidence="2">
    <location>
        <begin position="15"/>
        <end position="156"/>
    </location>
</feature>
<dbReference type="STRING" id="90262.A0A1X2IV88"/>
<dbReference type="InterPro" id="IPR040243">
    <property type="entry name" value="Steroid_recept_RNA_1"/>
</dbReference>
<protein>
    <recommendedName>
        <fullName evidence="2">SRA1/Sec31 domain-containing protein</fullName>
    </recommendedName>
</protein>
<proteinExistence type="predicted"/>
<evidence type="ECO:0000313" key="4">
    <source>
        <dbReference type="Proteomes" id="UP000193560"/>
    </source>
</evidence>
<dbReference type="InterPro" id="IPR009917">
    <property type="entry name" value="SRA1/Sec31"/>
</dbReference>